<comment type="caution">
    <text evidence="1">The sequence shown here is derived from an EMBL/GenBank/DDBJ whole genome shotgun (WGS) entry which is preliminary data.</text>
</comment>
<dbReference type="Proteomes" id="UP000292120">
    <property type="component" value="Unassembled WGS sequence"/>
</dbReference>
<evidence type="ECO:0000313" key="1">
    <source>
        <dbReference type="EMBL" id="TBO30324.1"/>
    </source>
</evidence>
<keyword evidence="2" id="KW-1185">Reference proteome</keyword>
<organism evidence="1 2">
    <name type="scientific">Aquabacterium lacunae</name>
    <dbReference type="NCBI Taxonomy" id="2528630"/>
    <lineage>
        <taxon>Bacteria</taxon>
        <taxon>Pseudomonadati</taxon>
        <taxon>Pseudomonadota</taxon>
        <taxon>Betaproteobacteria</taxon>
        <taxon>Burkholderiales</taxon>
        <taxon>Aquabacterium</taxon>
    </lineage>
</organism>
<gene>
    <name evidence="1" type="ORF">EYS42_11580</name>
</gene>
<dbReference type="EMBL" id="SIXI01000004">
    <property type="protein sequence ID" value="TBO30324.1"/>
    <property type="molecule type" value="Genomic_DNA"/>
</dbReference>
<protein>
    <submittedName>
        <fullName evidence="1">Uncharacterized protein</fullName>
    </submittedName>
</protein>
<sequence>MQIMVDKHHLSRVRACQAVGCPQSALYKPTTDRAAKDAQVIDAISVMLEKRPRWVMSLGVKKKGSGGNA</sequence>
<proteinExistence type="predicted"/>
<dbReference type="RefSeq" id="WP_130968316.1">
    <property type="nucleotide sequence ID" value="NZ_SIXI01000004.1"/>
</dbReference>
<reference evidence="1 2" key="1">
    <citation type="submission" date="2019-02" db="EMBL/GenBank/DDBJ databases">
        <title>Aquabacterium sp. strain KMB7.</title>
        <authorList>
            <person name="Chen W.-M."/>
        </authorList>
    </citation>
    <scope>NUCLEOTIDE SEQUENCE [LARGE SCALE GENOMIC DNA]</scope>
    <source>
        <strain evidence="1 2">KMB7</strain>
    </source>
</reference>
<name>A0A4Q9H3P0_9BURK</name>
<dbReference type="AlphaFoldDB" id="A0A4Q9H3P0"/>
<evidence type="ECO:0000313" key="2">
    <source>
        <dbReference type="Proteomes" id="UP000292120"/>
    </source>
</evidence>
<accession>A0A4Q9H3P0</accession>